<reference evidence="4" key="1">
    <citation type="submission" date="2009-12" db="EMBL/GenBank/DDBJ databases">
        <title>Sequence of Clostridiales genomosp. BVAB3 str. UPII9-5.</title>
        <authorList>
            <person name="Madupu R."/>
            <person name="Durkin A.S."/>
            <person name="Torralba M."/>
            <person name="Methe B."/>
            <person name="Sutton G.G."/>
            <person name="Strausberg R.L."/>
            <person name="Nelson K.E."/>
        </authorList>
    </citation>
    <scope>NUCLEOTIDE SEQUENCE [LARGE SCALE GENOMIC DNA]</scope>
    <source>
        <strain evidence="4">28L</strain>
    </source>
</reference>
<dbReference type="OrthoDB" id="1625751at2"/>
<proteinExistence type="predicted"/>
<reference evidence="2" key="2">
    <citation type="submission" date="2009-12" db="EMBL/GenBank/DDBJ databases">
        <authorList>
            <person name="Madupu R."/>
            <person name="Durkin A.S."/>
            <person name="Torralba M."/>
            <person name="Methe B."/>
            <person name="Sutton G.G."/>
            <person name="Strausberg R.L."/>
            <person name="Nelson K.E."/>
        </authorList>
    </citation>
    <scope>NUCLEOTIDE SEQUENCE</scope>
    <source>
        <strain evidence="2">28L</strain>
    </source>
</reference>
<dbReference type="RefSeq" id="WP_007390769.1">
    <property type="nucleotide sequence ID" value="NZ_ADGP01000009.1"/>
</dbReference>
<dbReference type="Proteomes" id="UP000003242">
    <property type="component" value="Unassembled WGS sequence"/>
</dbReference>
<dbReference type="Proteomes" id="UP000004018">
    <property type="component" value="Unassembled WGS sequence"/>
</dbReference>
<evidence type="ECO:0000313" key="3">
    <source>
        <dbReference type="EMBL" id="EGL41433.1"/>
    </source>
</evidence>
<keyword evidence="5" id="KW-1185">Reference proteome</keyword>
<gene>
    <name evidence="2" type="ORF">HMPREF0889_0518</name>
    <name evidence="3" type="ORF">HMPREF1039_1421</name>
</gene>
<keyword evidence="1" id="KW-0472">Membrane</keyword>
<protein>
    <recommendedName>
        <fullName evidence="6">Sodium pump decarboxylase, gamma subunit</fullName>
    </recommendedName>
</protein>
<dbReference type="AlphaFoldDB" id="D3LTC0"/>
<dbReference type="STRING" id="699218.HMPREF0889_0518"/>
<dbReference type="EMBL" id="AFIJ01000011">
    <property type="protein sequence ID" value="EGL41433.1"/>
    <property type="molecule type" value="Genomic_DNA"/>
</dbReference>
<organism evidence="2 4">
    <name type="scientific">Megasphaera lornae</name>
    <dbReference type="NCBI Taxonomy" id="1000568"/>
    <lineage>
        <taxon>Bacteria</taxon>
        <taxon>Bacillati</taxon>
        <taxon>Bacillota</taxon>
        <taxon>Negativicutes</taxon>
        <taxon>Veillonellales</taxon>
        <taxon>Veillonellaceae</taxon>
        <taxon>Megasphaera</taxon>
    </lineage>
</organism>
<dbReference type="EMBL" id="ADGP01000009">
    <property type="protein sequence ID" value="EFD94459.1"/>
    <property type="molecule type" value="Genomic_DNA"/>
</dbReference>
<reference evidence="3 5" key="3">
    <citation type="submission" date="2011-04" db="EMBL/GenBank/DDBJ databases">
        <authorList>
            <person name="Harkins D.M."/>
            <person name="Madupu R."/>
            <person name="Durkin A.S."/>
            <person name="Torralba M."/>
            <person name="Methe B."/>
            <person name="Sutton G.G."/>
            <person name="Nelson K.E."/>
        </authorList>
    </citation>
    <scope>NUCLEOTIDE SEQUENCE [LARGE SCALE GENOMIC DNA]</scope>
    <source>
        <strain evidence="3 5">UPII 199-6</strain>
    </source>
</reference>
<name>D3LTC0_9FIRM</name>
<keyword evidence="1" id="KW-0812">Transmembrane</keyword>
<dbReference type="eggNOG" id="ENOG502ZT7E">
    <property type="taxonomic scope" value="Bacteria"/>
</dbReference>
<accession>D3LTC0</accession>
<feature type="transmembrane region" description="Helical" evidence="1">
    <location>
        <begin position="90"/>
        <end position="110"/>
    </location>
</feature>
<comment type="caution">
    <text evidence="2">The sequence shown here is derived from an EMBL/GenBank/DDBJ whole genome shotgun (WGS) entry which is preliminary data.</text>
</comment>
<evidence type="ECO:0000313" key="5">
    <source>
        <dbReference type="Proteomes" id="UP000004018"/>
    </source>
</evidence>
<evidence type="ECO:0000313" key="2">
    <source>
        <dbReference type="EMBL" id="EFD94459.1"/>
    </source>
</evidence>
<sequence length="130" mass="14157">MIERMVWIPVIIALICLGKQVAVLGKRLRAVERENEELRTAACTERKTATVPEAVQVPEPESAPVPSKAATTAVPPMVPQVEAGVPPETVAVIMAAVTACGYVPTAIRAVRHTRRRSKKWIIAGRIARMR</sequence>
<evidence type="ECO:0008006" key="6">
    <source>
        <dbReference type="Google" id="ProtNLM"/>
    </source>
</evidence>
<keyword evidence="1" id="KW-1133">Transmembrane helix</keyword>
<evidence type="ECO:0000313" key="4">
    <source>
        <dbReference type="Proteomes" id="UP000003242"/>
    </source>
</evidence>
<evidence type="ECO:0000256" key="1">
    <source>
        <dbReference type="SAM" id="Phobius"/>
    </source>
</evidence>